<protein>
    <submittedName>
        <fullName evidence="1">Uncharacterized protein</fullName>
    </submittedName>
</protein>
<reference evidence="1 2" key="1">
    <citation type="journal article" date="2020" name="Int. J. Syst. Evol. Microbiol.">
        <title>Alistipes communis sp. nov., Alistipes dispar sp. nov. and Alistipes onderdonkii subsp. vulgaris subsp. nov., isolated from human faeces, and creation of Alistipes onderdonkii subsp. onderdonkii subsp. nov.</title>
        <authorList>
            <person name="Sakamoto M."/>
            <person name="Ikeyama N."/>
            <person name="Ogata Y."/>
            <person name="Suda W."/>
            <person name="Iino T."/>
            <person name="Hattori M."/>
            <person name="Ohkuma M."/>
        </authorList>
    </citation>
    <scope>NUCLEOTIDE SEQUENCE [LARGE SCALE GENOMIC DNA]</scope>
    <source>
        <strain evidence="1 2">5CPYCFAH4</strain>
    </source>
</reference>
<name>A0ACA8QXE6_9BACT</name>
<proteinExistence type="predicted"/>
<gene>
    <name evidence="1" type="ORF">A5CPYCFAH4_15360</name>
</gene>
<evidence type="ECO:0000313" key="2">
    <source>
        <dbReference type="Proteomes" id="UP000317465"/>
    </source>
</evidence>
<accession>A0ACA8QXE6</accession>
<dbReference type="Proteomes" id="UP000317465">
    <property type="component" value="Chromosome"/>
</dbReference>
<organism evidence="1 2">
    <name type="scientific">Alistipes onderdonkii subsp. vulgaris</name>
    <dbReference type="NCBI Taxonomy" id="2585117"/>
    <lineage>
        <taxon>Bacteria</taxon>
        <taxon>Pseudomonadati</taxon>
        <taxon>Bacteroidota</taxon>
        <taxon>Bacteroidia</taxon>
        <taxon>Bacteroidales</taxon>
        <taxon>Rikenellaceae</taxon>
        <taxon>Alistipes</taxon>
    </lineage>
</organism>
<sequence length="66" mass="6230">MALGGAWRGGGVYCGVPALPVCGGGSADPGVPDVPNCEVLGYADLRDGGCAGLSGCADPGAPGLRV</sequence>
<dbReference type="EMBL" id="AP019737">
    <property type="protein sequence ID" value="BBL09312.1"/>
    <property type="molecule type" value="Genomic_DNA"/>
</dbReference>
<keyword evidence="2" id="KW-1185">Reference proteome</keyword>
<evidence type="ECO:0000313" key="1">
    <source>
        <dbReference type="EMBL" id="BBL09312.1"/>
    </source>
</evidence>